<evidence type="ECO:0000313" key="1">
    <source>
        <dbReference type="EMBL" id="AEM89005.1"/>
    </source>
</evidence>
<dbReference type="GO" id="GO:0055088">
    <property type="term" value="P:lipid homeostasis"/>
    <property type="evidence" value="ECO:0007669"/>
    <property type="project" value="TreeGrafter"/>
</dbReference>
<dbReference type="Proteomes" id="UP000008703">
    <property type="component" value="Plasmid pSTRVI02"/>
</dbReference>
<name>G2PHK2_STRV4</name>
<sequence>MTAERDLAAVAGTTSDSTLERLDALLAKDVFQPHTGAVDHHHRTYARLRLLLQELGGPSALNADAPTLLTAMGWAAQVDPPLYIALLTTAIACMGPMLDLGEPSDYLQELIGEIDSGRRHGAVLTTELGHGCSHINPGTEARYNQAERTFTLHTPHPDHVKIMGNVALPGQASAAVVYAQLIVDGQPRGVYPFAIRVREEHHTPPTLHIRTVGDVTLLPLDYATVRFEQHTIPYGAWLAGGARIDRDGSFHDAHDPGARLVRSWRSALTIAAGTTEALAAAARAACTITHHAMAHRPTQGMPHPGATVADYSLQQHALAASVLDTITAGLLARRARTLHAQPHDSAVPAAVTWAPWVAAHRDLALLKARARDLAEAAVARLRPRLGAHGTLATNQLTAYEGMAQVVEAATGDKVSILLEAGKDLLASDSFPDGTGTLGRARAREHLLRRAVRRAVGARNISSEKPAAFAVYNPHLPALVELAEARADCLMLAAVDQAVQASLPLDTDLAAAVQAVAHLAETTYLTRHLGFLLAHRLIPSSEAKVLPERHIGALNAVAAHLPVLIASFTVPAARTAAPITYPDYAERLTGWTFKETSPCL</sequence>
<organism evidence="1 2">
    <name type="scientific">Streptomyces violaceusniger (strain Tu 4113)</name>
    <dbReference type="NCBI Taxonomy" id="653045"/>
    <lineage>
        <taxon>Bacteria</taxon>
        <taxon>Bacillati</taxon>
        <taxon>Actinomycetota</taxon>
        <taxon>Actinomycetes</taxon>
        <taxon>Kitasatosporales</taxon>
        <taxon>Streptomycetaceae</taxon>
        <taxon>Streptomyces</taxon>
        <taxon>Streptomyces violaceusniger group</taxon>
    </lineage>
</organism>
<dbReference type="PANTHER" id="PTHR10909">
    <property type="entry name" value="ELECTRON TRANSPORT OXIDOREDUCTASE"/>
    <property type="match status" value="1"/>
</dbReference>
<dbReference type="InterPro" id="IPR012258">
    <property type="entry name" value="Acyl-CoA_oxidase"/>
</dbReference>
<dbReference type="SUPFAM" id="SSF47203">
    <property type="entry name" value="Acyl-CoA dehydrogenase C-terminal domain-like"/>
    <property type="match status" value="2"/>
</dbReference>
<reference evidence="1" key="1">
    <citation type="submission" date="2011-08" db="EMBL/GenBank/DDBJ databases">
        <title>Complete sequence of plasmid 2 of Streptomyces violaceusniger Tu 4113.</title>
        <authorList>
            <consortium name="US DOE Joint Genome Institute"/>
            <person name="Lucas S."/>
            <person name="Han J."/>
            <person name="Lapidus A."/>
            <person name="Cheng J.-F."/>
            <person name="Goodwin L."/>
            <person name="Pitluck S."/>
            <person name="Peters L."/>
            <person name="Ivanova N."/>
            <person name="Daligault H."/>
            <person name="Detter J.C."/>
            <person name="Han C."/>
            <person name="Tapia R."/>
            <person name="Land M."/>
            <person name="Hauser L."/>
            <person name="Kyrpides N."/>
            <person name="Ivanova N."/>
            <person name="Pagani I."/>
            <person name="Hagen A."/>
            <person name="Katz L."/>
            <person name="Fiedler H.-P."/>
            <person name="Keasling J."/>
            <person name="Fortman J."/>
            <person name="Woyke T."/>
        </authorList>
    </citation>
    <scope>NUCLEOTIDE SEQUENCE [LARGE SCALE GENOMIC DNA]</scope>
    <source>
        <strain evidence="1">Tu 4113</strain>
        <plasmid evidence="1">pSTRVI02</plasmid>
    </source>
</reference>
<gene>
    <name evidence="1" type="ORF">Strvi_0232</name>
</gene>
<keyword evidence="1" id="KW-0614">Plasmid</keyword>
<dbReference type="GO" id="GO:0033540">
    <property type="term" value="P:fatty acid beta-oxidation using acyl-CoA oxidase"/>
    <property type="evidence" value="ECO:0007669"/>
    <property type="project" value="TreeGrafter"/>
</dbReference>
<evidence type="ECO:0008006" key="3">
    <source>
        <dbReference type="Google" id="ProtNLM"/>
    </source>
</evidence>
<keyword evidence="2" id="KW-1185">Reference proteome</keyword>
<dbReference type="InterPro" id="IPR036250">
    <property type="entry name" value="AcylCo_DH-like_C"/>
</dbReference>
<dbReference type="InterPro" id="IPR009100">
    <property type="entry name" value="AcylCoA_DH/oxidase_NM_dom_sf"/>
</dbReference>
<dbReference type="eggNOG" id="COG1960">
    <property type="taxonomic scope" value="Bacteria"/>
</dbReference>
<dbReference type="GO" id="GO:0005504">
    <property type="term" value="F:fatty acid binding"/>
    <property type="evidence" value="ECO:0007669"/>
    <property type="project" value="TreeGrafter"/>
</dbReference>
<proteinExistence type="predicted"/>
<dbReference type="Gene3D" id="1.20.140.10">
    <property type="entry name" value="Butyryl-CoA Dehydrogenase, subunit A, domain 3"/>
    <property type="match status" value="2"/>
</dbReference>
<evidence type="ECO:0000313" key="2">
    <source>
        <dbReference type="Proteomes" id="UP000008703"/>
    </source>
</evidence>
<dbReference type="SUPFAM" id="SSF56645">
    <property type="entry name" value="Acyl-CoA dehydrogenase NM domain-like"/>
    <property type="match status" value="1"/>
</dbReference>
<dbReference type="GO" id="GO:0071949">
    <property type="term" value="F:FAD binding"/>
    <property type="evidence" value="ECO:0007669"/>
    <property type="project" value="InterPro"/>
</dbReference>
<dbReference type="KEGG" id="svl:Strvi_0232"/>
<dbReference type="GO" id="GO:0003997">
    <property type="term" value="F:acyl-CoA oxidase activity"/>
    <property type="evidence" value="ECO:0007669"/>
    <property type="project" value="InterPro"/>
</dbReference>
<dbReference type="EMBL" id="CP002996">
    <property type="protein sequence ID" value="AEM89005.1"/>
    <property type="molecule type" value="Genomic_DNA"/>
</dbReference>
<protein>
    <recommendedName>
        <fullName evidence="3">Acyl-CoA oxidase C-terminal domain-containing protein</fullName>
    </recommendedName>
</protein>
<dbReference type="RefSeq" id="WP_014043940.1">
    <property type="nucleotide sequence ID" value="NC_015952.1"/>
</dbReference>
<dbReference type="Gene3D" id="2.40.110.10">
    <property type="entry name" value="Butyryl-CoA Dehydrogenase, subunit A, domain 2"/>
    <property type="match status" value="1"/>
</dbReference>
<accession>G2PHK2</accession>
<dbReference type="InterPro" id="IPR046373">
    <property type="entry name" value="Acyl-CoA_Oxase/DH_mid-dom_sf"/>
</dbReference>
<dbReference type="PANTHER" id="PTHR10909:SF250">
    <property type="entry name" value="PEROXISOMAL ACYL-COENZYME A OXIDASE 1"/>
    <property type="match status" value="1"/>
</dbReference>
<dbReference type="HOGENOM" id="CLU_014629_5_0_11"/>
<dbReference type="AlphaFoldDB" id="G2PHK2"/>
<geneLocation type="plasmid" evidence="1 2">
    <name>pSTRVI02</name>
</geneLocation>